<proteinExistence type="predicted"/>
<feature type="signal peptide" evidence="2">
    <location>
        <begin position="1"/>
        <end position="18"/>
    </location>
</feature>
<feature type="domain" description="AB hydrolase-1" evidence="3">
    <location>
        <begin position="165"/>
        <end position="420"/>
    </location>
</feature>
<gene>
    <name evidence="4" type="ORF">BLS_006393</name>
</gene>
<sequence>MRSFSALTCAALVASVSAKVTTIPEFPTGLKAPSHQSGSAKVTTFPEFPTGLNAPHQLEPAKATNVPEHSAGFKTPHQSKSANGTATCISGTISVNASATNYKFNFPLLPNQESVTQVIASMLAAGSTFSKDIMAGNGTVSGTFDIYAQLCYPSTGINPKAVQFLTHGVGFGLGYWDFAPGYSYVDAAAAAGYTTFFYDRLGVGNSAKPDPITVVQAPLEVSIAHTLIQMLKSGAIASTKFESVIGVGHSFGSEVTQAITLQYPDDFVAAILTGFTTGQTGFPSFVTSLDLQIAAQNNPKFAGLGNGYIVAANSIGNQFAFLKYPGFPTANLALVEKSKETLTFGELFSQANLVQIATKFTGIVDVVNGDSDWPFCMGNCTYPTDSSASVKALFPAAKAFETYLAPMAGHGLNVHYSAEVAFEHIQDFLKRNGL</sequence>
<feature type="chain" id="PRO_5034038457" description="AB hydrolase-1 domain-containing protein" evidence="2">
    <location>
        <begin position="19"/>
        <end position="434"/>
    </location>
</feature>
<reference evidence="4 5" key="1">
    <citation type="submission" date="2019-11" db="EMBL/GenBank/DDBJ databases">
        <title>Venturia inaequalis Genome Resource.</title>
        <authorList>
            <person name="Lichtner F.J."/>
        </authorList>
    </citation>
    <scope>NUCLEOTIDE SEQUENCE [LARGE SCALE GENOMIC DNA]</scope>
    <source>
        <strain evidence="4">Bline_iso_100314</strain>
    </source>
</reference>
<dbReference type="Proteomes" id="UP000433883">
    <property type="component" value="Unassembled WGS sequence"/>
</dbReference>
<dbReference type="SUPFAM" id="SSF53474">
    <property type="entry name" value="alpha/beta-Hydrolases"/>
    <property type="match status" value="1"/>
</dbReference>
<evidence type="ECO:0000256" key="1">
    <source>
        <dbReference type="SAM" id="MobiDB-lite"/>
    </source>
</evidence>
<dbReference type="AlphaFoldDB" id="A0A8H3V8B2"/>
<feature type="region of interest" description="Disordered" evidence="1">
    <location>
        <begin position="64"/>
        <end position="83"/>
    </location>
</feature>
<comment type="caution">
    <text evidence="4">The sequence shown here is derived from an EMBL/GenBank/DDBJ whole genome shotgun (WGS) entry which is preliminary data.</text>
</comment>
<protein>
    <recommendedName>
        <fullName evidence="3">AB hydrolase-1 domain-containing protein</fullName>
    </recommendedName>
</protein>
<organism evidence="4 5">
    <name type="scientific">Venturia inaequalis</name>
    <name type="common">Apple scab fungus</name>
    <dbReference type="NCBI Taxonomy" id="5025"/>
    <lineage>
        <taxon>Eukaryota</taxon>
        <taxon>Fungi</taxon>
        <taxon>Dikarya</taxon>
        <taxon>Ascomycota</taxon>
        <taxon>Pezizomycotina</taxon>
        <taxon>Dothideomycetes</taxon>
        <taxon>Pleosporomycetidae</taxon>
        <taxon>Venturiales</taxon>
        <taxon>Venturiaceae</taxon>
        <taxon>Venturia</taxon>
    </lineage>
</organism>
<dbReference type="InterPro" id="IPR000073">
    <property type="entry name" value="AB_hydrolase_1"/>
</dbReference>
<dbReference type="Gene3D" id="3.40.50.1820">
    <property type="entry name" value="alpha/beta hydrolase"/>
    <property type="match status" value="1"/>
</dbReference>
<evidence type="ECO:0000256" key="2">
    <source>
        <dbReference type="SAM" id="SignalP"/>
    </source>
</evidence>
<dbReference type="EMBL" id="WNWQ01000047">
    <property type="protein sequence ID" value="KAE9982234.1"/>
    <property type="molecule type" value="Genomic_DNA"/>
</dbReference>
<evidence type="ECO:0000313" key="4">
    <source>
        <dbReference type="EMBL" id="KAE9982234.1"/>
    </source>
</evidence>
<name>A0A8H3V8B2_VENIN</name>
<evidence type="ECO:0000313" key="5">
    <source>
        <dbReference type="Proteomes" id="UP000433883"/>
    </source>
</evidence>
<evidence type="ECO:0000259" key="3">
    <source>
        <dbReference type="Pfam" id="PF12697"/>
    </source>
</evidence>
<dbReference type="Pfam" id="PF12697">
    <property type="entry name" value="Abhydrolase_6"/>
    <property type="match status" value="1"/>
</dbReference>
<accession>A0A8H3V8B2</accession>
<dbReference type="InterPro" id="IPR029058">
    <property type="entry name" value="AB_hydrolase_fold"/>
</dbReference>
<keyword evidence="2" id="KW-0732">Signal</keyword>